<dbReference type="AlphaFoldDB" id="A0A928VW42"/>
<keyword evidence="2" id="KW-0051">Antiviral defense</keyword>
<protein>
    <submittedName>
        <fullName evidence="5">CRISPR-associated protein Cmr2</fullName>
    </submittedName>
</protein>
<feature type="domain" description="CRISPR-associated protein Cmr2 N-terminal" evidence="3">
    <location>
        <begin position="3"/>
        <end position="59"/>
    </location>
</feature>
<evidence type="ECO:0000259" key="3">
    <source>
        <dbReference type="Pfam" id="PF12469"/>
    </source>
</evidence>
<organism evidence="5 6">
    <name type="scientific">Romeriopsis navalis LEGE 11480</name>
    <dbReference type="NCBI Taxonomy" id="2777977"/>
    <lineage>
        <taxon>Bacteria</taxon>
        <taxon>Bacillati</taxon>
        <taxon>Cyanobacteriota</taxon>
        <taxon>Cyanophyceae</taxon>
        <taxon>Leptolyngbyales</taxon>
        <taxon>Leptolyngbyaceae</taxon>
        <taxon>Romeriopsis</taxon>
        <taxon>Romeriopsis navalis</taxon>
    </lineage>
</organism>
<reference evidence="5" key="1">
    <citation type="submission" date="2020-10" db="EMBL/GenBank/DDBJ databases">
        <authorList>
            <person name="Castelo-Branco R."/>
            <person name="Eusebio N."/>
            <person name="Adriana R."/>
            <person name="Vieira A."/>
            <person name="Brugerolle De Fraissinette N."/>
            <person name="Rezende De Castro R."/>
            <person name="Schneider M.P."/>
            <person name="Vasconcelos V."/>
            <person name="Leao P.N."/>
        </authorList>
    </citation>
    <scope>NUCLEOTIDE SEQUENCE</scope>
    <source>
        <strain evidence="5">LEGE 11480</strain>
    </source>
</reference>
<evidence type="ECO:0000313" key="5">
    <source>
        <dbReference type="EMBL" id="MBE9033129.1"/>
    </source>
</evidence>
<gene>
    <name evidence="5" type="ORF">IQ266_25660</name>
</gene>
<dbReference type="EMBL" id="JADEXQ010000154">
    <property type="protein sequence ID" value="MBE9033129.1"/>
    <property type="molecule type" value="Genomic_DNA"/>
</dbReference>
<keyword evidence="1" id="KW-0547">Nucleotide-binding</keyword>
<accession>A0A928VW42</accession>
<sequence>MYTAMSFAPVQGFIEKSRKLRDLYGASLILSYLSGRLIKFAKQALGPESLISPALIDNQKGTPNRILVKGDLSQADIAQALSDAWGTILDTCQKWIEKHVPSSVTYSEWHEEWRHWRRYSWEVFWGQGNSAIAAMDDLETRKLQRNWVAINWVGESSSLSGADAIAWPGLGSDAMRPQKDNQQKIVGNPNHRSHYEAFYRQLAWSATHPGQIAPTDQAAHGGFIAESERLSIPELTKRLVTLPQLAQQLGIDFPETFRDIRREPGCWTAWFMGDGDKVGEHLKAIAQSPTGAERALQQFSHAMSEWGGRFEQNFPLDLGRVVYAGGDDFLGVLYREESEPDSQSTVAPLSPQQALEWLYGLPAQWQTHQQPINLSLGFVWAGHQVPQRDILQHCREAEQRSKYLGRDRITIRILFNSGQYVQWTCPWTYLEVLKLYRDRDGGNNWAHIYKDWAHLKARHAIPADLNIDELDERIALSLVNLYFDRDGQHQRQYGEEMKSYLSAQAKDITGSTAASELIQWIDGLINIGWQLCSNS</sequence>
<dbReference type="InterPro" id="IPR038242">
    <property type="entry name" value="Cmr2_N"/>
</dbReference>
<dbReference type="InterPro" id="IPR024615">
    <property type="entry name" value="CRISPR-assoc_Cmr2_N"/>
</dbReference>
<evidence type="ECO:0000256" key="1">
    <source>
        <dbReference type="ARBA" id="ARBA00022741"/>
    </source>
</evidence>
<dbReference type="RefSeq" id="WP_264327940.1">
    <property type="nucleotide sequence ID" value="NZ_JADEXQ010000154.1"/>
</dbReference>
<dbReference type="Proteomes" id="UP000625316">
    <property type="component" value="Unassembled WGS sequence"/>
</dbReference>
<keyword evidence="6" id="KW-1185">Reference proteome</keyword>
<dbReference type="InterPro" id="IPR043128">
    <property type="entry name" value="Rev_trsase/Diguanyl_cyclase"/>
</dbReference>
<evidence type="ECO:0000256" key="2">
    <source>
        <dbReference type="ARBA" id="ARBA00023118"/>
    </source>
</evidence>
<dbReference type="Gene3D" id="3.30.70.270">
    <property type="match status" value="1"/>
</dbReference>
<evidence type="ECO:0000313" key="6">
    <source>
        <dbReference type="Proteomes" id="UP000625316"/>
    </source>
</evidence>
<dbReference type="InterPro" id="IPR054767">
    <property type="entry name" value="Cas10-Cmr2_palm2"/>
</dbReference>
<comment type="caution">
    <text evidence="5">The sequence shown here is derived from an EMBL/GenBank/DDBJ whole genome shotgun (WGS) entry which is preliminary data.</text>
</comment>
<dbReference type="GO" id="GO:0000166">
    <property type="term" value="F:nucleotide binding"/>
    <property type="evidence" value="ECO:0007669"/>
    <property type="project" value="UniProtKB-KW"/>
</dbReference>
<dbReference type="Pfam" id="PF12469">
    <property type="entry name" value="Cmr2_N"/>
    <property type="match status" value="1"/>
</dbReference>
<name>A0A928VW42_9CYAN</name>
<evidence type="ECO:0000259" key="4">
    <source>
        <dbReference type="Pfam" id="PF22335"/>
    </source>
</evidence>
<dbReference type="Pfam" id="PF22335">
    <property type="entry name" value="Cas10-Cmr2_palm2"/>
    <property type="match status" value="1"/>
</dbReference>
<proteinExistence type="predicted"/>
<dbReference type="GO" id="GO:0051607">
    <property type="term" value="P:defense response to virus"/>
    <property type="evidence" value="ECO:0007669"/>
    <property type="project" value="UniProtKB-KW"/>
</dbReference>
<feature type="domain" description="Cas10/Cmr2 second palm" evidence="4">
    <location>
        <begin position="269"/>
        <end position="410"/>
    </location>
</feature>
<dbReference type="Gene3D" id="3.30.70.2220">
    <property type="entry name" value="CRISPR-Cas system, Cmr2 subunit, D1 domain, cysteine cluster"/>
    <property type="match status" value="1"/>
</dbReference>